<dbReference type="InterPro" id="IPR036291">
    <property type="entry name" value="NAD(P)-bd_dom_sf"/>
</dbReference>
<dbReference type="PRINTS" id="PR00081">
    <property type="entry name" value="GDHRDH"/>
</dbReference>
<reference evidence="3" key="1">
    <citation type="journal article" date="2014" name="Int. J. Syst. Evol. Microbiol.">
        <title>Complete genome sequence of Corynebacterium casei LMG S-19264T (=DSM 44701T), isolated from a smear-ripened cheese.</title>
        <authorList>
            <consortium name="US DOE Joint Genome Institute (JGI-PGF)"/>
            <person name="Walter F."/>
            <person name="Albersmeier A."/>
            <person name="Kalinowski J."/>
            <person name="Ruckert C."/>
        </authorList>
    </citation>
    <scope>NUCLEOTIDE SEQUENCE</scope>
    <source>
        <strain evidence="3">KCTC 32255</strain>
    </source>
</reference>
<dbReference type="InterPro" id="IPR020904">
    <property type="entry name" value="Sc_DH/Rdtase_CS"/>
</dbReference>
<dbReference type="PANTHER" id="PTHR43477">
    <property type="entry name" value="DIHYDROANTICAPSIN 7-DEHYDROGENASE"/>
    <property type="match status" value="1"/>
</dbReference>
<dbReference type="InterPro" id="IPR051122">
    <property type="entry name" value="SDR_DHRS6-like"/>
</dbReference>
<dbReference type="Proteomes" id="UP000648075">
    <property type="component" value="Unassembled WGS sequence"/>
</dbReference>
<keyword evidence="2" id="KW-0560">Oxidoreductase</keyword>
<keyword evidence="4" id="KW-1185">Reference proteome</keyword>
<accession>A0A918PI35</accession>
<protein>
    <submittedName>
        <fullName evidence="3">Short chain dehydrogenase</fullName>
    </submittedName>
</protein>
<dbReference type="PANTHER" id="PTHR43477:SF1">
    <property type="entry name" value="DIHYDROANTICAPSIN 7-DEHYDROGENASE"/>
    <property type="match status" value="1"/>
</dbReference>
<comment type="caution">
    <text evidence="3">The sequence shown here is derived from an EMBL/GenBank/DDBJ whole genome shotgun (WGS) entry which is preliminary data.</text>
</comment>
<evidence type="ECO:0000313" key="4">
    <source>
        <dbReference type="Proteomes" id="UP000648075"/>
    </source>
</evidence>
<comment type="similarity">
    <text evidence="1">Belongs to the short-chain dehydrogenases/reductases (SDR) family.</text>
</comment>
<name>A0A918PI35_9SPHN</name>
<dbReference type="FunFam" id="3.40.50.720:FF:000084">
    <property type="entry name" value="Short-chain dehydrogenase reductase"/>
    <property type="match status" value="1"/>
</dbReference>
<dbReference type="RefSeq" id="WP_189621846.1">
    <property type="nucleotide sequence ID" value="NZ_BMZA01000012.1"/>
</dbReference>
<dbReference type="GO" id="GO:0016491">
    <property type="term" value="F:oxidoreductase activity"/>
    <property type="evidence" value="ECO:0007669"/>
    <property type="project" value="UniProtKB-KW"/>
</dbReference>
<evidence type="ECO:0000256" key="2">
    <source>
        <dbReference type="ARBA" id="ARBA00023002"/>
    </source>
</evidence>
<sequence length="250" mass="25917">MNQRFDNKVALVTGAASGIGLAVLTRLAQEGARVVGIDRDQEKVSDAVRAVAGDNGIALSCDVSSESAIEEAVTAAVAHFGSIDVLVNSAGIVNREKWKLHEVPVADWDAIQTVNARGAFLMMRSVIPHMLAQGGGAIVNIGSVGSFRATVTSSAYATSKGAVLMMTRAAAVDYARDNIRTNIVCPGTIRTALLDGSTPEVLAMLEARAPQGRLGEPEEVASLVAFLASDEARHINGGSYIIDGGRCAGG</sequence>
<dbReference type="InterPro" id="IPR002347">
    <property type="entry name" value="SDR_fam"/>
</dbReference>
<dbReference type="Pfam" id="PF13561">
    <property type="entry name" value="adh_short_C2"/>
    <property type="match status" value="1"/>
</dbReference>
<dbReference type="PROSITE" id="PS00061">
    <property type="entry name" value="ADH_SHORT"/>
    <property type="match status" value="1"/>
</dbReference>
<dbReference type="CDD" id="cd05233">
    <property type="entry name" value="SDR_c"/>
    <property type="match status" value="1"/>
</dbReference>
<dbReference type="EMBL" id="BMZA01000012">
    <property type="protein sequence ID" value="GGZ11326.1"/>
    <property type="molecule type" value="Genomic_DNA"/>
</dbReference>
<dbReference type="PRINTS" id="PR00080">
    <property type="entry name" value="SDRFAMILY"/>
</dbReference>
<dbReference type="AlphaFoldDB" id="A0A918PI35"/>
<proteinExistence type="inferred from homology"/>
<organism evidence="3 4">
    <name type="scientific">Novosphingobium colocasiae</name>
    <dbReference type="NCBI Taxonomy" id="1256513"/>
    <lineage>
        <taxon>Bacteria</taxon>
        <taxon>Pseudomonadati</taxon>
        <taxon>Pseudomonadota</taxon>
        <taxon>Alphaproteobacteria</taxon>
        <taxon>Sphingomonadales</taxon>
        <taxon>Sphingomonadaceae</taxon>
        <taxon>Novosphingobium</taxon>
    </lineage>
</organism>
<dbReference type="Gene3D" id="3.40.50.720">
    <property type="entry name" value="NAD(P)-binding Rossmann-like Domain"/>
    <property type="match status" value="1"/>
</dbReference>
<reference evidence="3" key="2">
    <citation type="submission" date="2020-09" db="EMBL/GenBank/DDBJ databases">
        <authorList>
            <person name="Sun Q."/>
            <person name="Kim S."/>
        </authorList>
    </citation>
    <scope>NUCLEOTIDE SEQUENCE</scope>
    <source>
        <strain evidence="3">KCTC 32255</strain>
    </source>
</reference>
<dbReference type="NCBIfam" id="NF005559">
    <property type="entry name" value="PRK07231.1"/>
    <property type="match status" value="1"/>
</dbReference>
<evidence type="ECO:0000256" key="1">
    <source>
        <dbReference type="ARBA" id="ARBA00006484"/>
    </source>
</evidence>
<evidence type="ECO:0000313" key="3">
    <source>
        <dbReference type="EMBL" id="GGZ11326.1"/>
    </source>
</evidence>
<dbReference type="SUPFAM" id="SSF51735">
    <property type="entry name" value="NAD(P)-binding Rossmann-fold domains"/>
    <property type="match status" value="1"/>
</dbReference>
<gene>
    <name evidence="3" type="ORF">GCM10011614_27890</name>
</gene>